<gene>
    <name evidence="1" type="ORF">IZ6_18070</name>
</gene>
<organism evidence="1 2">
    <name type="scientific">Terrihabitans soli</name>
    <dbReference type="NCBI Taxonomy" id="708113"/>
    <lineage>
        <taxon>Bacteria</taxon>
        <taxon>Pseudomonadati</taxon>
        <taxon>Pseudomonadota</taxon>
        <taxon>Alphaproteobacteria</taxon>
        <taxon>Hyphomicrobiales</taxon>
        <taxon>Terrihabitans</taxon>
    </lineage>
</organism>
<protein>
    <submittedName>
        <fullName evidence="1">Uncharacterized protein</fullName>
    </submittedName>
</protein>
<dbReference type="EMBL" id="AP023361">
    <property type="protein sequence ID" value="BCJ91072.1"/>
    <property type="molecule type" value="Genomic_DNA"/>
</dbReference>
<proteinExistence type="predicted"/>
<reference evidence="1 2" key="1">
    <citation type="submission" date="2020-08" db="EMBL/GenBank/DDBJ databases">
        <title>Genome sequence of Rhizobiales bacterium strain IZ6.</title>
        <authorList>
            <person name="Nakai R."/>
            <person name="Naganuma T."/>
        </authorList>
    </citation>
    <scope>NUCLEOTIDE SEQUENCE [LARGE SCALE GENOMIC DNA]</scope>
    <source>
        <strain evidence="1 2">IZ6</strain>
    </source>
</reference>
<keyword evidence="2" id="KW-1185">Reference proteome</keyword>
<name>A0A6S6QUY2_9HYPH</name>
<dbReference type="Proteomes" id="UP000515317">
    <property type="component" value="Chromosome"/>
</dbReference>
<sequence length="52" mass="5726">MVKGFENGSELAKRSVALHAAAERPRAPAAAKRMLRRIKDAGDMAKLARNRH</sequence>
<evidence type="ECO:0000313" key="2">
    <source>
        <dbReference type="Proteomes" id="UP000515317"/>
    </source>
</evidence>
<dbReference type="AlphaFoldDB" id="A0A6S6QUY2"/>
<accession>A0A6S6QUY2</accession>
<evidence type="ECO:0000313" key="1">
    <source>
        <dbReference type="EMBL" id="BCJ91072.1"/>
    </source>
</evidence>
<dbReference type="KEGG" id="tso:IZ6_18070"/>